<sequence length="453" mass="51421">MHADVSENAGFGYPLPTAKELTELEGIRPLDGDALHGPIPEELKNALFGQLTQNQGPKLRTYAVLDATVIFGLAEILHSSGLSHQFLYSGAAGEELSDVGPWLVELSEDNSFARNLLTVGDGPSHYWNKRPGIFFRSYLPIEPIAKHLRHFTRVRIDEERWALFRFWEPKIAAVYFGSLPGRHELFARWCYDSNQRVIERWVMVYCDPVWMLTAPSTTGQHGKVIKIVEEEDRRRFSDVAWLQGVNEIAKSVSQPQWSNASQIDVERTTAIVANWAAGYGISGKRDLGRLVNVALRIGCRFDMDPRFSVWIAALGNMNVPANIRTLALQEKAAEYLHDTSPFAERLKMVERVIAHHIERDSDKFAPLDACRLVDHKLSHDAHFEFCNFVSGRMEMDPKLPPWPEGVICALACLLGACFLTDPSRRVWVTSLRDATDLTDLRMRLKRFRQKEPI</sequence>
<name>A0A975JBT1_9RHOB</name>
<dbReference type="RefSeq" id="WP_212703576.1">
    <property type="nucleotide sequence ID" value="NZ_CP073581.1"/>
</dbReference>
<feature type="domain" description="DUF4123" evidence="1">
    <location>
        <begin position="62"/>
        <end position="179"/>
    </location>
</feature>
<dbReference type="InterPro" id="IPR025391">
    <property type="entry name" value="DUF4123"/>
</dbReference>
<dbReference type="AlphaFoldDB" id="A0A975JBT1"/>
<keyword evidence="3" id="KW-1185">Reference proteome</keyword>
<evidence type="ECO:0000259" key="1">
    <source>
        <dbReference type="Pfam" id="PF13503"/>
    </source>
</evidence>
<dbReference type="EMBL" id="CP073581">
    <property type="protein sequence ID" value="QUJ75371.1"/>
    <property type="molecule type" value="Genomic_DNA"/>
</dbReference>
<reference evidence="2" key="1">
    <citation type="submission" date="2021-04" db="EMBL/GenBank/DDBJ databases">
        <title>Complete genome sequence for Sulfitobacter sp. strain JK7-1.</title>
        <authorList>
            <person name="Park S.-J."/>
        </authorList>
    </citation>
    <scope>NUCLEOTIDE SEQUENCE</scope>
    <source>
        <strain evidence="2">JK7-1</strain>
    </source>
</reference>
<evidence type="ECO:0000313" key="3">
    <source>
        <dbReference type="Proteomes" id="UP000683291"/>
    </source>
</evidence>
<gene>
    <name evidence="2" type="ORF">KDD17_10265</name>
</gene>
<accession>A0A975JBT1</accession>
<proteinExistence type="predicted"/>
<evidence type="ECO:0000313" key="2">
    <source>
        <dbReference type="EMBL" id="QUJ75371.1"/>
    </source>
</evidence>
<organism evidence="2 3">
    <name type="scientific">Sulfitobacter albidus</name>
    <dbReference type="NCBI Taxonomy" id="2829501"/>
    <lineage>
        <taxon>Bacteria</taxon>
        <taxon>Pseudomonadati</taxon>
        <taxon>Pseudomonadota</taxon>
        <taxon>Alphaproteobacteria</taxon>
        <taxon>Rhodobacterales</taxon>
        <taxon>Roseobacteraceae</taxon>
        <taxon>Sulfitobacter</taxon>
    </lineage>
</organism>
<protein>
    <submittedName>
        <fullName evidence="2">DUF4123 domain-containing protein</fullName>
    </submittedName>
</protein>
<dbReference type="KEGG" id="sual:KDD17_10265"/>
<dbReference type="Pfam" id="PF13503">
    <property type="entry name" value="DUF4123"/>
    <property type="match status" value="1"/>
</dbReference>
<dbReference type="Proteomes" id="UP000683291">
    <property type="component" value="Chromosome 1"/>
</dbReference>